<dbReference type="EMBL" id="GEVK01022445">
    <property type="protein sequence ID" value="JAU30387.1"/>
    <property type="molecule type" value="Transcribed_RNA"/>
</dbReference>
<dbReference type="NCBIfam" id="TIGR03346">
    <property type="entry name" value="chaperone_ClpB"/>
    <property type="match status" value="1"/>
</dbReference>
<dbReference type="FunFam" id="3.40.50.300:FF:000025">
    <property type="entry name" value="ATP-dependent Clp protease subunit"/>
    <property type="match status" value="1"/>
</dbReference>
<dbReference type="SUPFAM" id="SSF81923">
    <property type="entry name" value="Double Clp-N motif"/>
    <property type="match status" value="1"/>
</dbReference>
<dbReference type="InterPro" id="IPR019489">
    <property type="entry name" value="Clp_ATPase_C"/>
</dbReference>
<dbReference type="Gene3D" id="1.10.1780.10">
    <property type="entry name" value="Clp, N-terminal domain"/>
    <property type="match status" value="1"/>
</dbReference>
<dbReference type="PANTHER" id="PTHR11638:SF18">
    <property type="entry name" value="HEAT SHOCK PROTEIN 104"/>
    <property type="match status" value="1"/>
</dbReference>
<dbReference type="Gene3D" id="3.40.50.300">
    <property type="entry name" value="P-loop containing nucleotide triphosphate hydrolases"/>
    <property type="match status" value="3"/>
</dbReference>
<evidence type="ECO:0000256" key="5">
    <source>
        <dbReference type="ARBA" id="ARBA00022946"/>
    </source>
</evidence>
<dbReference type="InterPro" id="IPR036628">
    <property type="entry name" value="Clp_N_dom_sf"/>
</dbReference>
<dbReference type="Pfam" id="PF00004">
    <property type="entry name" value="AAA"/>
    <property type="match status" value="1"/>
</dbReference>
<dbReference type="InterPro" id="IPR027417">
    <property type="entry name" value="P-loop_NTPase"/>
</dbReference>
<evidence type="ECO:0000256" key="2">
    <source>
        <dbReference type="ARBA" id="ARBA00022737"/>
    </source>
</evidence>
<dbReference type="GO" id="GO:0042026">
    <property type="term" value="P:protein refolding"/>
    <property type="evidence" value="ECO:0007669"/>
    <property type="project" value="InterPro"/>
</dbReference>
<keyword evidence="9" id="KW-0175">Coiled coil</keyword>
<dbReference type="AlphaFoldDB" id="A0A1J3GMJ6"/>
<dbReference type="FunFam" id="1.10.8.60:FF:000017">
    <property type="entry name" value="ATP-dependent chaperone ClpB"/>
    <property type="match status" value="1"/>
</dbReference>
<dbReference type="FunFam" id="3.40.50.300:FF:000120">
    <property type="entry name" value="ATP-dependent chaperone ClpB"/>
    <property type="match status" value="1"/>
</dbReference>
<organism evidence="12">
    <name type="scientific">Noccaea caerulescens</name>
    <name type="common">Alpine penny-cress</name>
    <name type="synonym">Thlaspi caerulescens</name>
    <dbReference type="NCBI Taxonomy" id="107243"/>
    <lineage>
        <taxon>Eukaryota</taxon>
        <taxon>Viridiplantae</taxon>
        <taxon>Streptophyta</taxon>
        <taxon>Embryophyta</taxon>
        <taxon>Tracheophyta</taxon>
        <taxon>Spermatophyta</taxon>
        <taxon>Magnoliopsida</taxon>
        <taxon>eudicotyledons</taxon>
        <taxon>Gunneridae</taxon>
        <taxon>Pentapetalae</taxon>
        <taxon>rosids</taxon>
        <taxon>malvids</taxon>
        <taxon>Brassicales</taxon>
        <taxon>Brassicaceae</taxon>
        <taxon>Coluteocarpeae</taxon>
        <taxon>Noccaea</taxon>
    </lineage>
</organism>
<dbReference type="EMBL" id="GEVL01020976">
    <property type="protein sequence ID" value="JAU56365.1"/>
    <property type="molecule type" value="Transcribed_RNA"/>
</dbReference>
<dbReference type="GO" id="GO:0034605">
    <property type="term" value="P:cellular response to heat"/>
    <property type="evidence" value="ECO:0007669"/>
    <property type="project" value="TreeGrafter"/>
</dbReference>
<dbReference type="GO" id="GO:0005737">
    <property type="term" value="C:cytoplasm"/>
    <property type="evidence" value="ECO:0007669"/>
    <property type="project" value="InterPro"/>
</dbReference>
<reference evidence="12" key="1">
    <citation type="submission" date="2016-07" db="EMBL/GenBank/DDBJ databases">
        <title>De novo transcriptome assembly of four accessions of the metal hyperaccumulator plant Noccaea caerulescens.</title>
        <authorList>
            <person name="Blande D."/>
            <person name="Halimaa P."/>
            <person name="Tervahauta A.I."/>
            <person name="Aarts M.G."/>
            <person name="Karenlampi S.O."/>
        </authorList>
    </citation>
    <scope>NUCLEOTIDE SEQUENCE</scope>
</reference>
<evidence type="ECO:0000259" key="10">
    <source>
        <dbReference type="PROSITE" id="PS51903"/>
    </source>
</evidence>
<dbReference type="SUPFAM" id="SSF52540">
    <property type="entry name" value="P-loop containing nucleoside triphosphate hydrolases"/>
    <property type="match status" value="2"/>
</dbReference>
<dbReference type="Gene3D" id="1.10.8.60">
    <property type="match status" value="1"/>
</dbReference>
<dbReference type="InterPro" id="IPR001270">
    <property type="entry name" value="ClpA/B"/>
</dbReference>
<dbReference type="InterPro" id="IPR050130">
    <property type="entry name" value="ClpA_ClpB"/>
</dbReference>
<evidence type="ECO:0000256" key="6">
    <source>
        <dbReference type="ARBA" id="ARBA00023186"/>
    </source>
</evidence>
<evidence type="ECO:0000256" key="3">
    <source>
        <dbReference type="ARBA" id="ARBA00022741"/>
    </source>
</evidence>
<dbReference type="InterPro" id="IPR017730">
    <property type="entry name" value="Chaperonin_ClpB"/>
</dbReference>
<evidence type="ECO:0000256" key="7">
    <source>
        <dbReference type="PROSITE-ProRule" id="PRU01251"/>
    </source>
</evidence>
<keyword evidence="6 8" id="KW-0143">Chaperone</keyword>
<dbReference type="InterPro" id="IPR041546">
    <property type="entry name" value="ClpA/ClpB_AAA_lid"/>
</dbReference>
<feature type="domain" description="Clp R" evidence="10">
    <location>
        <begin position="82"/>
        <end position="226"/>
    </location>
</feature>
<dbReference type="Pfam" id="PF10431">
    <property type="entry name" value="ClpB_D2-small"/>
    <property type="match status" value="1"/>
</dbReference>
<keyword evidence="3 8" id="KW-0547">Nucleotide-binding</keyword>
<dbReference type="InterPro" id="IPR028299">
    <property type="entry name" value="ClpA/B_CS2"/>
</dbReference>
<sequence>MATTTTAATAAFSGVIGVGTETRRVSSFSHLQPSVAFPAKPNSFKALKLKQSLRLKRRLEHQPFVVRCEASSSSSSSNGRLTQQEFTEMAWQSIVSSPDVAKENKQQIVETEHLMKALLEQKNGLARRIFSKIGVDNTKVLEATDKFIQRQPKVYGEAAGSMLGRDLEGLFQRARQYKKDLGDSYVSVEHLVLAFADDKRFGKQLFRDFQISEKSLKTAIESIRGKQSVIDQDPEGKYEALEKYGKDLTAMAREGKLDPVIGRDDEIRRCIQILSRRTKNNPVLIGEPGVGKTAISEGLAQRIVQGDVPQALMNRKLISLDMGALIAGAKYRGEFEDRLKAVLKEVTDSEGQTILFIDEIHTVVGAGATNGAMDAGNLLKPMLGRGELRCIGATTLDEYRKYIEKDPALERRFQQVYVDQPTVEDTISILRGLRERYELHHGVRISDSALVEAAILSDRYISGRFLPDKAIDLVDEAAAKLKMEITSKPTALDELDRAVIKLEMERLSLTNDTDKASRERLSRIESELLLLKEKQSELTEQWEHERSVMSRLQSIKEEIDRVNLEIQQAEREYDLNRAAELKYGSLNSLQRQLNEAEKELNEYLSSGKSMFREEVLGSDIAEIVSKWTGIPVSKLQQSERDKLLHLEEELHKRVVGQNPAVTAVAEAIQRSRAGLSDPGRPIASFMFMGPTGVGKTELAKALASYLFNTEEALVRIDMSEYMEKHAVSRLIGAPPGYVGYEEGGQLTETVRRRPYSVILFDEIEKAHGDVFNVFLQILDDGRVTDSQGRTVSFTNTVIIMTSNVGSQFILNNTDDDANELAYETIKQRVMDAARSIFRPEFMNRVDEYIVFQPLDRKQINSIVRLQLARVQKRIADRKMKIEITDAAVDLLGSLGYDPNYGARPVKRVIQQNIENELAKGILRGDFKEEDGILIDTEVTPFSNGQLPQHKLTFKKIESGTADAEKEEEAFSKQSI</sequence>
<dbReference type="PANTHER" id="PTHR11638">
    <property type="entry name" value="ATP-DEPENDENT CLP PROTEASE"/>
    <property type="match status" value="1"/>
</dbReference>
<dbReference type="InterPro" id="IPR003959">
    <property type="entry name" value="ATPase_AAA_core"/>
</dbReference>
<keyword evidence="2 7" id="KW-0677">Repeat</keyword>
<dbReference type="Pfam" id="PF07724">
    <property type="entry name" value="AAA_2"/>
    <property type="match status" value="1"/>
</dbReference>
<dbReference type="Pfam" id="PF02861">
    <property type="entry name" value="Clp_N"/>
    <property type="match status" value="1"/>
</dbReference>
<keyword evidence="5" id="KW-0809">Transit peptide</keyword>
<evidence type="ECO:0000256" key="4">
    <source>
        <dbReference type="ARBA" id="ARBA00022840"/>
    </source>
</evidence>
<evidence type="ECO:0000256" key="9">
    <source>
        <dbReference type="SAM" id="Coils"/>
    </source>
</evidence>
<dbReference type="PRINTS" id="PR00300">
    <property type="entry name" value="CLPPROTEASEA"/>
</dbReference>
<dbReference type="InterPro" id="IPR018368">
    <property type="entry name" value="ClpA/B_CS1"/>
</dbReference>
<keyword evidence="4 8" id="KW-0067">ATP-binding</keyword>
<dbReference type="InterPro" id="IPR003593">
    <property type="entry name" value="AAA+_ATPase"/>
</dbReference>
<dbReference type="CDD" id="cd19499">
    <property type="entry name" value="RecA-like_ClpB_Hsp104-like"/>
    <property type="match status" value="1"/>
</dbReference>
<dbReference type="Pfam" id="PF17871">
    <property type="entry name" value="AAA_lid_9"/>
    <property type="match status" value="1"/>
</dbReference>
<dbReference type="CDD" id="cd00009">
    <property type="entry name" value="AAA"/>
    <property type="match status" value="1"/>
</dbReference>
<evidence type="ECO:0000313" key="12">
    <source>
        <dbReference type="EMBL" id="JAU56365.1"/>
    </source>
</evidence>
<dbReference type="GO" id="GO:0016887">
    <property type="term" value="F:ATP hydrolysis activity"/>
    <property type="evidence" value="ECO:0007669"/>
    <property type="project" value="InterPro"/>
</dbReference>
<dbReference type="PROSITE" id="PS51903">
    <property type="entry name" value="CLP_R"/>
    <property type="match status" value="1"/>
</dbReference>
<dbReference type="PROSITE" id="PS00870">
    <property type="entry name" value="CLPAB_1"/>
    <property type="match status" value="1"/>
</dbReference>
<evidence type="ECO:0000256" key="1">
    <source>
        <dbReference type="ARBA" id="ARBA00008675"/>
    </source>
</evidence>
<evidence type="ECO:0000256" key="8">
    <source>
        <dbReference type="RuleBase" id="RU004432"/>
    </source>
</evidence>
<dbReference type="SMART" id="SM01086">
    <property type="entry name" value="ClpB_D2-small"/>
    <property type="match status" value="1"/>
</dbReference>
<dbReference type="PROSITE" id="PS00871">
    <property type="entry name" value="CLPAB_2"/>
    <property type="match status" value="1"/>
</dbReference>
<accession>A0A1J3GMJ6</accession>
<dbReference type="FunFam" id="1.10.1780.10:FF:000006">
    <property type="entry name" value="Chaperone protein ClpB3, chloroplastic"/>
    <property type="match status" value="1"/>
</dbReference>
<dbReference type="GO" id="GO:0005524">
    <property type="term" value="F:ATP binding"/>
    <property type="evidence" value="ECO:0007669"/>
    <property type="project" value="UniProtKB-KW"/>
</dbReference>
<feature type="coiled-coil region" evidence="9">
    <location>
        <begin position="492"/>
        <end position="606"/>
    </location>
</feature>
<protein>
    <submittedName>
        <fullName evidence="12">Chaperone protein ClpB3, chloroplastic</fullName>
    </submittedName>
</protein>
<gene>
    <name evidence="11" type="ORF">LC_TR14823_c0_g1_i1_g.50535</name>
    <name evidence="12" type="ORF">LE_TR11201_c0_g1_i1_g.37070</name>
</gene>
<comment type="similarity">
    <text evidence="1 8">Belongs to the ClpA/ClpB family.</text>
</comment>
<name>A0A1J3GMJ6_NOCCA</name>
<proteinExistence type="inferred from homology"/>
<dbReference type="InterPro" id="IPR004176">
    <property type="entry name" value="Clp_R_N"/>
</dbReference>
<dbReference type="FunFam" id="3.40.50.300:FF:000010">
    <property type="entry name" value="Chaperone clpB 1, putative"/>
    <property type="match status" value="1"/>
</dbReference>
<dbReference type="SMART" id="SM00382">
    <property type="entry name" value="AAA"/>
    <property type="match status" value="2"/>
</dbReference>
<evidence type="ECO:0000313" key="11">
    <source>
        <dbReference type="EMBL" id="JAU30387.1"/>
    </source>
</evidence>